<dbReference type="KEGG" id="awo:Awo_c23400"/>
<dbReference type="PANTHER" id="PTHR22912:SF217">
    <property type="entry name" value="DIHYDROLIPOYL DEHYDROGENASE"/>
    <property type="match status" value="1"/>
</dbReference>
<evidence type="ECO:0000256" key="3">
    <source>
        <dbReference type="ARBA" id="ARBA00012608"/>
    </source>
</evidence>
<dbReference type="Gene3D" id="3.50.50.60">
    <property type="entry name" value="FAD/NAD(P)-binding domain"/>
    <property type="match status" value="2"/>
</dbReference>
<feature type="binding site" evidence="14">
    <location>
        <position position="50"/>
    </location>
    <ligand>
        <name>FAD</name>
        <dbReference type="ChEBI" id="CHEBI:57692"/>
    </ligand>
</feature>
<dbReference type="AlphaFoldDB" id="H6LD68"/>
<dbReference type="InterPro" id="IPR016156">
    <property type="entry name" value="FAD/NAD-linked_Rdtase_dimer_sf"/>
</dbReference>
<keyword evidence="20" id="KW-1185">Reference proteome</keyword>
<evidence type="ECO:0000256" key="11">
    <source>
        <dbReference type="ARBA" id="ARBA00023284"/>
    </source>
</evidence>
<keyword evidence="11 16" id="KW-0676">Redox-active center</keyword>
<evidence type="ECO:0000313" key="19">
    <source>
        <dbReference type="EMBL" id="AFA49113.1"/>
    </source>
</evidence>
<evidence type="ECO:0000259" key="18">
    <source>
        <dbReference type="Pfam" id="PF07992"/>
    </source>
</evidence>
<dbReference type="InterPro" id="IPR004099">
    <property type="entry name" value="Pyr_nucl-diS_OxRdtase_dimer"/>
</dbReference>
<evidence type="ECO:0000256" key="9">
    <source>
        <dbReference type="ARBA" id="ARBA00023027"/>
    </source>
</evidence>
<dbReference type="STRING" id="931626.Awo_c23400"/>
<dbReference type="GO" id="GO:0006103">
    <property type="term" value="P:2-oxoglutarate metabolic process"/>
    <property type="evidence" value="ECO:0007669"/>
    <property type="project" value="TreeGrafter"/>
</dbReference>
<dbReference type="EMBL" id="CP002987">
    <property type="protein sequence ID" value="AFA49113.1"/>
    <property type="molecule type" value="Genomic_DNA"/>
</dbReference>
<evidence type="ECO:0000256" key="6">
    <source>
        <dbReference type="ARBA" id="ARBA00022630"/>
    </source>
</evidence>
<dbReference type="InterPro" id="IPR036188">
    <property type="entry name" value="FAD/NAD-bd_sf"/>
</dbReference>
<dbReference type="InterPro" id="IPR023753">
    <property type="entry name" value="FAD/NAD-binding_dom"/>
</dbReference>
<evidence type="ECO:0000256" key="1">
    <source>
        <dbReference type="ARBA" id="ARBA00004496"/>
    </source>
</evidence>
<dbReference type="InterPro" id="IPR006258">
    <property type="entry name" value="Lipoamide_DH"/>
</dbReference>
<gene>
    <name evidence="19" type="primary">pdhD</name>
    <name evidence="19" type="ordered locus">Awo_c23400</name>
</gene>
<evidence type="ECO:0000313" key="20">
    <source>
        <dbReference type="Proteomes" id="UP000007177"/>
    </source>
</evidence>
<evidence type="ECO:0000256" key="2">
    <source>
        <dbReference type="ARBA" id="ARBA00007532"/>
    </source>
</evidence>
<keyword evidence="14" id="KW-0547">Nucleotide-binding</keyword>
<evidence type="ECO:0000256" key="14">
    <source>
        <dbReference type="PIRSR" id="PIRSR000350-3"/>
    </source>
</evidence>
<dbReference type="InterPro" id="IPR050151">
    <property type="entry name" value="Class-I_Pyr_Nuc-Dis_Oxidored"/>
</dbReference>
<dbReference type="SUPFAM" id="SSF51905">
    <property type="entry name" value="FAD/NAD(P)-binding domain"/>
    <property type="match status" value="1"/>
</dbReference>
<dbReference type="InterPro" id="IPR001100">
    <property type="entry name" value="Pyr_nuc-diS_OxRdtase"/>
</dbReference>
<accession>H6LD68</accession>
<feature type="binding site" evidence="14">
    <location>
        <begin position="141"/>
        <end position="143"/>
    </location>
    <ligand>
        <name>FAD</name>
        <dbReference type="ChEBI" id="CHEBI:57692"/>
    </ligand>
</feature>
<dbReference type="Gene3D" id="3.30.390.30">
    <property type="match status" value="1"/>
</dbReference>
<keyword evidence="6 16" id="KW-0285">Flavoprotein</keyword>
<evidence type="ECO:0000256" key="8">
    <source>
        <dbReference type="ARBA" id="ARBA00023002"/>
    </source>
</evidence>
<feature type="active site" description="Proton acceptor" evidence="13">
    <location>
        <position position="444"/>
    </location>
</feature>
<protein>
    <recommendedName>
        <fullName evidence="4 16">Dihydrolipoyl dehydrogenase</fullName>
        <ecNumber evidence="3 16">1.8.1.4</ecNumber>
    </recommendedName>
</protein>
<dbReference type="EC" id="1.8.1.4" evidence="3 16"/>
<evidence type="ECO:0000256" key="4">
    <source>
        <dbReference type="ARBA" id="ARBA00016961"/>
    </source>
</evidence>
<feature type="binding site" evidence="14">
    <location>
        <position position="311"/>
    </location>
    <ligand>
        <name>FAD</name>
        <dbReference type="ChEBI" id="CHEBI:57692"/>
    </ligand>
</feature>
<feature type="domain" description="Pyridine nucleotide-disulphide oxidoreductase dimerisation" evidence="17">
    <location>
        <begin position="346"/>
        <end position="455"/>
    </location>
</feature>
<keyword evidence="5" id="KW-0963">Cytoplasm</keyword>
<comment type="catalytic activity">
    <reaction evidence="12 16">
        <text>N(6)-[(R)-dihydrolipoyl]-L-lysyl-[protein] + NAD(+) = N(6)-[(R)-lipoyl]-L-lysyl-[protein] + NADH + H(+)</text>
        <dbReference type="Rhea" id="RHEA:15045"/>
        <dbReference type="Rhea" id="RHEA-COMP:10474"/>
        <dbReference type="Rhea" id="RHEA-COMP:10475"/>
        <dbReference type="ChEBI" id="CHEBI:15378"/>
        <dbReference type="ChEBI" id="CHEBI:57540"/>
        <dbReference type="ChEBI" id="CHEBI:57945"/>
        <dbReference type="ChEBI" id="CHEBI:83099"/>
        <dbReference type="ChEBI" id="CHEBI:83100"/>
        <dbReference type="EC" id="1.8.1.4"/>
    </reaction>
</comment>
<evidence type="ECO:0000256" key="15">
    <source>
        <dbReference type="PIRSR" id="PIRSR000350-4"/>
    </source>
</evidence>
<dbReference type="Pfam" id="PF07992">
    <property type="entry name" value="Pyr_redox_2"/>
    <property type="match status" value="1"/>
</dbReference>
<dbReference type="OrthoDB" id="9807946at2"/>
<dbReference type="InterPro" id="IPR012999">
    <property type="entry name" value="Pyr_OxRdtase_I_AS"/>
</dbReference>
<feature type="binding site" evidence="14">
    <location>
        <begin position="180"/>
        <end position="187"/>
    </location>
    <ligand>
        <name>NAD(+)</name>
        <dbReference type="ChEBI" id="CHEBI:57540"/>
    </ligand>
</feature>
<evidence type="ECO:0000256" key="5">
    <source>
        <dbReference type="ARBA" id="ARBA00022490"/>
    </source>
</evidence>
<dbReference type="PRINTS" id="PR00411">
    <property type="entry name" value="PNDRDTASEI"/>
</dbReference>
<feature type="disulfide bond" description="Redox-active" evidence="15">
    <location>
        <begin position="41"/>
        <end position="46"/>
    </location>
</feature>
<evidence type="ECO:0000256" key="13">
    <source>
        <dbReference type="PIRSR" id="PIRSR000350-2"/>
    </source>
</evidence>
<dbReference type="PIRSF" id="PIRSF000350">
    <property type="entry name" value="Mercury_reductase_MerA"/>
    <property type="match status" value="1"/>
</dbReference>
<name>H6LD68_ACEWD</name>
<reference evidence="20" key="1">
    <citation type="submission" date="2011-07" db="EMBL/GenBank/DDBJ databases">
        <title>Complete genome sequence of Acetobacterium woodii.</title>
        <authorList>
            <person name="Poehlein A."/>
            <person name="Schmidt S."/>
            <person name="Kaster A.-K."/>
            <person name="Goenrich M."/>
            <person name="Vollmers J."/>
            <person name="Thuermer A."/>
            <person name="Gottschalk G."/>
            <person name="Thauer R.K."/>
            <person name="Daniel R."/>
            <person name="Mueller V."/>
        </authorList>
    </citation>
    <scope>NUCLEOTIDE SEQUENCE [LARGE SCALE GENOMIC DNA]</scope>
    <source>
        <strain evidence="20">ATCC 29683 / DSM 1030 / JCM 2381 / KCTC 1655 / WB1</strain>
    </source>
</reference>
<keyword evidence="7 14" id="KW-0274">FAD</keyword>
<reference evidence="19 20" key="2">
    <citation type="journal article" date="2012" name="PLoS ONE">
        <title>An ancient pathway combining carbon dioxide fixation with the generation and utilization of a sodium ion gradient for ATP synthesis.</title>
        <authorList>
            <person name="Poehlein A."/>
            <person name="Schmidt S."/>
            <person name="Kaster A.K."/>
            <person name="Goenrich M."/>
            <person name="Vollmers J."/>
            <person name="Thurmer A."/>
            <person name="Bertsch J."/>
            <person name="Schuchmann K."/>
            <person name="Voigt B."/>
            <person name="Hecker M."/>
            <person name="Daniel R."/>
            <person name="Thauer R.K."/>
            <person name="Gottschalk G."/>
            <person name="Muller V."/>
        </authorList>
    </citation>
    <scope>NUCLEOTIDE SEQUENCE [LARGE SCALE GENOMIC DNA]</scope>
    <source>
        <strain evidence="20">ATCC 29683 / DSM 1030 / JCM 2381 / KCTC 1655 / WB1</strain>
    </source>
</reference>
<feature type="domain" description="FAD/NAD(P)-binding" evidence="18">
    <location>
        <begin position="4"/>
        <end position="326"/>
    </location>
</feature>
<comment type="cofactor">
    <cofactor evidence="14 16">
        <name>FAD</name>
        <dbReference type="ChEBI" id="CHEBI:57692"/>
    </cofactor>
    <text evidence="14 16">Binds 1 FAD per subunit.</text>
</comment>
<dbReference type="GO" id="GO:0004148">
    <property type="term" value="F:dihydrolipoyl dehydrogenase (NADH) activity"/>
    <property type="evidence" value="ECO:0007669"/>
    <property type="project" value="UniProtKB-EC"/>
</dbReference>
<evidence type="ECO:0000256" key="7">
    <source>
        <dbReference type="ARBA" id="ARBA00022827"/>
    </source>
</evidence>
<dbReference type="PANTHER" id="PTHR22912">
    <property type="entry name" value="DISULFIDE OXIDOREDUCTASE"/>
    <property type="match status" value="1"/>
</dbReference>
<dbReference type="GO" id="GO:0050660">
    <property type="term" value="F:flavin adenine dinucleotide binding"/>
    <property type="evidence" value="ECO:0007669"/>
    <property type="project" value="InterPro"/>
</dbReference>
<dbReference type="FunFam" id="3.30.390.30:FF:000001">
    <property type="entry name" value="Dihydrolipoyl dehydrogenase"/>
    <property type="match status" value="1"/>
</dbReference>
<dbReference type="GO" id="GO:0005737">
    <property type="term" value="C:cytoplasm"/>
    <property type="evidence" value="ECO:0007669"/>
    <property type="project" value="UniProtKB-SubCell"/>
</dbReference>
<evidence type="ECO:0000256" key="10">
    <source>
        <dbReference type="ARBA" id="ARBA00023157"/>
    </source>
</evidence>
<comment type="subcellular location">
    <subcellularLocation>
        <location evidence="1">Cytoplasm</location>
    </subcellularLocation>
</comment>
<feature type="binding site" evidence="14">
    <location>
        <position position="270"/>
    </location>
    <ligand>
        <name>NAD(+)</name>
        <dbReference type="ChEBI" id="CHEBI:57540"/>
    </ligand>
</feature>
<evidence type="ECO:0000256" key="16">
    <source>
        <dbReference type="RuleBase" id="RU003692"/>
    </source>
</evidence>
<dbReference type="SUPFAM" id="SSF55424">
    <property type="entry name" value="FAD/NAD-linked reductases, dimerisation (C-terminal) domain"/>
    <property type="match status" value="1"/>
</dbReference>
<dbReference type="Proteomes" id="UP000007177">
    <property type="component" value="Chromosome"/>
</dbReference>
<dbReference type="Pfam" id="PF02852">
    <property type="entry name" value="Pyr_redox_dim"/>
    <property type="match status" value="1"/>
</dbReference>
<sequence>MKQYDLIVVGGGPGGYVTAIYAAQNGLKTALIEEKDLGGTCLNWGCIPTKALAKNAEVLRTIFDSKDYGISIDPNQIKVDYAMAQKRSREVSKKLNKGVQGLLHKNKVDIFKDRAKLVNGTNVKLTASEEILAAKNIVLATGSHPFKIPGFDYQNPNIMTSRGALEMTDLKASDEVVVIGAGAIGMEFASIWASYGAQVTVIEMLPRILPNEDEAVSKEMTRAFKKRGVKIRAGYKVTLVSIKGKKIEVNLEKNGESEKIMGDKLLVSAGVRANTENLGLESAGIKINQRGFLDINDQFQTSCATVYAIGDLTGKLALAHVASAQGLEVVHQILGATVKKINYSNIPRCTYTYPEVASVGLTEEQAKGAGYKVKVGEFPLLANGKSLAMNETTGFVKIVADEKYHEILGIHLVGGHVTELIAAAAGYIDLEFTADDIAQVIHPHPSVSEAIMEAAHAVVSKAIHI</sequence>
<dbReference type="PRINTS" id="PR00368">
    <property type="entry name" value="FADPNR"/>
</dbReference>
<dbReference type="eggNOG" id="COG1249">
    <property type="taxonomic scope" value="Bacteria"/>
</dbReference>
<dbReference type="HOGENOM" id="CLU_016755_0_3_9"/>
<dbReference type="RefSeq" id="WP_014356713.1">
    <property type="nucleotide sequence ID" value="NC_016894.1"/>
</dbReference>
<dbReference type="PROSITE" id="PS00076">
    <property type="entry name" value="PYRIDINE_REDOX_1"/>
    <property type="match status" value="1"/>
</dbReference>
<proteinExistence type="inferred from homology"/>
<evidence type="ECO:0000256" key="12">
    <source>
        <dbReference type="ARBA" id="ARBA00049187"/>
    </source>
</evidence>
<keyword evidence="10" id="KW-1015">Disulfide bond</keyword>
<comment type="miscellaneous">
    <text evidence="16">The active site is a redox-active disulfide bond.</text>
</comment>
<keyword evidence="8 16" id="KW-0560">Oxidoreductase</keyword>
<evidence type="ECO:0000259" key="17">
    <source>
        <dbReference type="Pfam" id="PF02852"/>
    </source>
</evidence>
<keyword evidence="9 14" id="KW-0520">NAD</keyword>
<feature type="binding site" evidence="14">
    <location>
        <position position="203"/>
    </location>
    <ligand>
        <name>NAD(+)</name>
        <dbReference type="ChEBI" id="CHEBI:57540"/>
    </ligand>
</feature>
<organism evidence="19 20">
    <name type="scientific">Acetobacterium woodii (strain ATCC 29683 / DSM 1030 / JCM 2381 / KCTC 1655 / WB1)</name>
    <dbReference type="NCBI Taxonomy" id="931626"/>
    <lineage>
        <taxon>Bacteria</taxon>
        <taxon>Bacillati</taxon>
        <taxon>Bacillota</taxon>
        <taxon>Clostridia</taxon>
        <taxon>Eubacteriales</taxon>
        <taxon>Eubacteriaceae</taxon>
        <taxon>Acetobacterium</taxon>
    </lineage>
</organism>
<dbReference type="NCBIfam" id="TIGR01350">
    <property type="entry name" value="lipoamide_DH"/>
    <property type="match status" value="1"/>
</dbReference>
<comment type="similarity">
    <text evidence="2 16">Belongs to the class-I pyridine nucleotide-disulfide oxidoreductase family.</text>
</comment>